<organism evidence="2 3">
    <name type="scientific">Geomonas propionica</name>
    <dbReference type="NCBI Taxonomy" id="2798582"/>
    <lineage>
        <taxon>Bacteria</taxon>
        <taxon>Pseudomonadati</taxon>
        <taxon>Thermodesulfobacteriota</taxon>
        <taxon>Desulfuromonadia</taxon>
        <taxon>Geobacterales</taxon>
        <taxon>Geobacteraceae</taxon>
        <taxon>Geomonas</taxon>
    </lineage>
</organism>
<dbReference type="Proteomes" id="UP000641025">
    <property type="component" value="Unassembled WGS sequence"/>
</dbReference>
<feature type="transmembrane region" description="Helical" evidence="1">
    <location>
        <begin position="127"/>
        <end position="150"/>
    </location>
</feature>
<keyword evidence="1" id="KW-1133">Transmembrane helix</keyword>
<keyword evidence="1" id="KW-0812">Transmembrane</keyword>
<feature type="transmembrane region" description="Helical" evidence="1">
    <location>
        <begin position="156"/>
        <end position="177"/>
    </location>
</feature>
<feature type="transmembrane region" description="Helical" evidence="1">
    <location>
        <begin position="198"/>
        <end position="218"/>
    </location>
</feature>
<accession>A0ABS0YNR5</accession>
<evidence type="ECO:0000256" key="1">
    <source>
        <dbReference type="SAM" id="Phobius"/>
    </source>
</evidence>
<evidence type="ECO:0000313" key="3">
    <source>
        <dbReference type="Proteomes" id="UP000641025"/>
    </source>
</evidence>
<dbReference type="InterPro" id="IPR032713">
    <property type="entry name" value="EmrE"/>
</dbReference>
<gene>
    <name evidence="2" type="ORF">JFN90_05680</name>
</gene>
<reference evidence="2 3" key="1">
    <citation type="submission" date="2020-12" db="EMBL/GenBank/DDBJ databases">
        <title>Geomonas sp. Red259, isolated from paddy soil.</title>
        <authorList>
            <person name="Xu Z."/>
            <person name="Zhang Z."/>
            <person name="Masuda Y."/>
            <person name="Itoh H."/>
            <person name="Senoo K."/>
        </authorList>
    </citation>
    <scope>NUCLEOTIDE SEQUENCE [LARGE SCALE GENOMIC DNA]</scope>
    <source>
        <strain evidence="2 3">Red259</strain>
    </source>
</reference>
<sequence length="314" mass="34052">MTRLILIGICSALFFSSTFVLNRAMSLQGGHWIWTASLRYFYMFFMLSLWLVLAGKTRLLKAVLSAYRSNWCFWTMAGSIGFGAFYSLLTFSSSFAPGWVVATTWQSTILATPLVLLLFGKRVPMRGILFTALIFIGIVLVTCEQASAAASMRETFLGVVPVLVAAFAYPLGNQLIWEARHGKIATIPESSTAVLDDSVARVLLMVLGSIPFWIVLTLCLQPPAPSPGQLLNTAVVAIFSGVIATTLFYKARHLAKTPFELSAVDATQSTEVVFSLLGEIVFLGGAWPGKAGMVGITLSLVGLVLYVRSQTIAD</sequence>
<protein>
    <submittedName>
        <fullName evidence="2">Multidrug resistance efflux transporter family protein</fullName>
    </submittedName>
</protein>
<comment type="caution">
    <text evidence="2">The sequence shown here is derived from an EMBL/GenBank/DDBJ whole genome shotgun (WGS) entry which is preliminary data.</text>
</comment>
<keyword evidence="1" id="KW-0472">Membrane</keyword>
<dbReference type="Pfam" id="PF13536">
    <property type="entry name" value="EmrE"/>
    <property type="match status" value="1"/>
</dbReference>
<keyword evidence="3" id="KW-1185">Reference proteome</keyword>
<feature type="transmembrane region" description="Helical" evidence="1">
    <location>
        <begin position="40"/>
        <end position="59"/>
    </location>
</feature>
<feature type="transmembrane region" description="Helical" evidence="1">
    <location>
        <begin position="230"/>
        <end position="249"/>
    </location>
</feature>
<dbReference type="RefSeq" id="WP_199394131.1">
    <property type="nucleotide sequence ID" value="NZ_JAEMHK010000003.1"/>
</dbReference>
<name>A0ABS0YNR5_9BACT</name>
<feature type="transmembrane region" description="Helical" evidence="1">
    <location>
        <begin position="71"/>
        <end position="89"/>
    </location>
</feature>
<feature type="transmembrane region" description="Helical" evidence="1">
    <location>
        <begin position="95"/>
        <end position="120"/>
    </location>
</feature>
<proteinExistence type="predicted"/>
<dbReference type="EMBL" id="JAEMHK010000003">
    <property type="protein sequence ID" value="MBJ6799623.1"/>
    <property type="molecule type" value="Genomic_DNA"/>
</dbReference>
<evidence type="ECO:0000313" key="2">
    <source>
        <dbReference type="EMBL" id="MBJ6799623.1"/>
    </source>
</evidence>